<evidence type="ECO:0000259" key="8">
    <source>
        <dbReference type="Pfam" id="PF02397"/>
    </source>
</evidence>
<sequence>MSRNSVVKFYKVLFSIFDLFLVNVGIILAFRLKFGEVIPMYNWSSYITIWPFLSFVALIIFYMFDLYSNWRRKSLYHLIYTIVLSIGMLSLFTMALTFWYRGFSFPRSIIVLSFIIQVILFTLVRSFIWWIAKQRYGRRKVLIIDENLEQGLQFARKFMQHTSGWFIIHNFVPVSEWKRMMNLIQEVDVVLLSPSLSREQQADILSYCSRYGKEVLLVPELFELFILDAEPQQIDDMLVLSVQPPGLTAAQLFLKRAFDIVMSAVLIVLLSPIMLVLFILVPLTSKGPAIFKQERIGRNGKEYMIYKFRSMVHNAEQKTGPTLATDDDPRITPLGKFIRATRLDEIPQLFNVLRGDMSLVGPRPERAFFINQFKENLPDYTYRMSVKPGITGLAQVMAKYSTTVEDKLRFDLMYVRNYSLALDIKILLQTLRVVFQWEQSSGVNHNQQLYEQDLIKKLNLEIAAGRGKIVGKRRS</sequence>
<comment type="similarity">
    <text evidence="2">Belongs to the bacterial sugar transferase family.</text>
</comment>
<dbReference type="PANTHER" id="PTHR30576:SF0">
    <property type="entry name" value="UNDECAPRENYL-PHOSPHATE N-ACETYLGALACTOSAMINYL 1-PHOSPHATE TRANSFERASE-RELATED"/>
    <property type="match status" value="1"/>
</dbReference>
<keyword evidence="6 7" id="KW-0472">Membrane</keyword>
<feature type="transmembrane region" description="Helical" evidence="7">
    <location>
        <begin position="12"/>
        <end position="31"/>
    </location>
</feature>
<dbReference type="OrthoDB" id="9808602at2"/>
<dbReference type="PANTHER" id="PTHR30576">
    <property type="entry name" value="COLANIC BIOSYNTHESIS UDP-GLUCOSE LIPID CARRIER TRANSFERASE"/>
    <property type="match status" value="1"/>
</dbReference>
<dbReference type="InterPro" id="IPR017475">
    <property type="entry name" value="EPS_sugar_tfrase"/>
</dbReference>
<evidence type="ECO:0000256" key="6">
    <source>
        <dbReference type="ARBA" id="ARBA00023136"/>
    </source>
</evidence>
<dbReference type="InterPro" id="IPR003362">
    <property type="entry name" value="Bact_transf"/>
</dbReference>
<feature type="transmembrane region" description="Helical" evidence="7">
    <location>
        <begin position="109"/>
        <end position="132"/>
    </location>
</feature>
<keyword evidence="4 7" id="KW-0812">Transmembrane</keyword>
<dbReference type="NCBIfam" id="TIGR03025">
    <property type="entry name" value="EPS_sugtrans"/>
    <property type="match status" value="1"/>
</dbReference>
<accession>A0A1G8DL75</accession>
<evidence type="ECO:0000256" key="7">
    <source>
        <dbReference type="SAM" id="Phobius"/>
    </source>
</evidence>
<protein>
    <submittedName>
        <fullName evidence="9">Exopolysaccharide biosynthesis polyprenyl glycosylphosphotransferase</fullName>
    </submittedName>
</protein>
<evidence type="ECO:0000256" key="4">
    <source>
        <dbReference type="ARBA" id="ARBA00022692"/>
    </source>
</evidence>
<evidence type="ECO:0000256" key="1">
    <source>
        <dbReference type="ARBA" id="ARBA00004141"/>
    </source>
</evidence>
<dbReference type="RefSeq" id="WP_091261015.1">
    <property type="nucleotide sequence ID" value="NZ_FNDE01000034.1"/>
</dbReference>
<evidence type="ECO:0000256" key="2">
    <source>
        <dbReference type="ARBA" id="ARBA00006464"/>
    </source>
</evidence>
<evidence type="ECO:0000256" key="3">
    <source>
        <dbReference type="ARBA" id="ARBA00022679"/>
    </source>
</evidence>
<organism evidence="9 10">
    <name type="scientific">Aneurinibacillus thermoaerophilus</name>
    <dbReference type="NCBI Taxonomy" id="143495"/>
    <lineage>
        <taxon>Bacteria</taxon>
        <taxon>Bacillati</taxon>
        <taxon>Bacillota</taxon>
        <taxon>Bacilli</taxon>
        <taxon>Bacillales</taxon>
        <taxon>Paenibacillaceae</taxon>
        <taxon>Aneurinibacillus group</taxon>
        <taxon>Aneurinibacillus</taxon>
    </lineage>
</organism>
<dbReference type="GO" id="GO:0016020">
    <property type="term" value="C:membrane"/>
    <property type="evidence" value="ECO:0007669"/>
    <property type="project" value="UniProtKB-SubCell"/>
</dbReference>
<feature type="transmembrane region" description="Helical" evidence="7">
    <location>
        <begin position="43"/>
        <end position="64"/>
    </location>
</feature>
<feature type="transmembrane region" description="Helical" evidence="7">
    <location>
        <begin position="260"/>
        <end position="283"/>
    </location>
</feature>
<dbReference type="GO" id="GO:0016780">
    <property type="term" value="F:phosphotransferase activity, for other substituted phosphate groups"/>
    <property type="evidence" value="ECO:0007669"/>
    <property type="project" value="TreeGrafter"/>
</dbReference>
<proteinExistence type="inferred from homology"/>
<gene>
    <name evidence="9" type="ORF">SAMN04489735_103424</name>
</gene>
<keyword evidence="3 9" id="KW-0808">Transferase</keyword>
<evidence type="ECO:0000256" key="5">
    <source>
        <dbReference type="ARBA" id="ARBA00022989"/>
    </source>
</evidence>
<reference evidence="9 10" key="1">
    <citation type="submission" date="2016-10" db="EMBL/GenBank/DDBJ databases">
        <authorList>
            <person name="de Groot N.N."/>
        </authorList>
    </citation>
    <scope>NUCLEOTIDE SEQUENCE [LARGE SCALE GENOMIC DNA]</scope>
    <source>
        <strain evidence="9 10">L 420-91</strain>
    </source>
</reference>
<evidence type="ECO:0000313" key="9">
    <source>
        <dbReference type="EMBL" id="SDH58454.1"/>
    </source>
</evidence>
<feature type="transmembrane region" description="Helical" evidence="7">
    <location>
        <begin position="76"/>
        <end position="97"/>
    </location>
</feature>
<evidence type="ECO:0000313" key="10">
    <source>
        <dbReference type="Proteomes" id="UP000198956"/>
    </source>
</evidence>
<dbReference type="EMBL" id="FNDE01000034">
    <property type="protein sequence ID" value="SDH58454.1"/>
    <property type="molecule type" value="Genomic_DNA"/>
</dbReference>
<dbReference type="AlphaFoldDB" id="A0A1G8DL75"/>
<dbReference type="Pfam" id="PF02397">
    <property type="entry name" value="Bac_transf"/>
    <property type="match status" value="1"/>
</dbReference>
<dbReference type="Proteomes" id="UP000198956">
    <property type="component" value="Unassembled WGS sequence"/>
</dbReference>
<keyword evidence="5 7" id="KW-1133">Transmembrane helix</keyword>
<comment type="subcellular location">
    <subcellularLocation>
        <location evidence="1">Membrane</location>
        <topology evidence="1">Multi-pass membrane protein</topology>
    </subcellularLocation>
</comment>
<name>A0A1G8DL75_ANETH</name>
<feature type="domain" description="Bacterial sugar transferase" evidence="8">
    <location>
        <begin position="255"/>
        <end position="436"/>
    </location>
</feature>